<keyword evidence="2" id="KW-1185">Reference proteome</keyword>
<dbReference type="EMBL" id="KV745498">
    <property type="protein sequence ID" value="OCK74361.1"/>
    <property type="molecule type" value="Genomic_DNA"/>
</dbReference>
<organism evidence="1 2">
    <name type="scientific">Lepidopterella palustris CBS 459.81</name>
    <dbReference type="NCBI Taxonomy" id="1314670"/>
    <lineage>
        <taxon>Eukaryota</taxon>
        <taxon>Fungi</taxon>
        <taxon>Dikarya</taxon>
        <taxon>Ascomycota</taxon>
        <taxon>Pezizomycotina</taxon>
        <taxon>Dothideomycetes</taxon>
        <taxon>Pleosporomycetidae</taxon>
        <taxon>Mytilinidiales</taxon>
        <taxon>Argynnaceae</taxon>
        <taxon>Lepidopterella</taxon>
    </lineage>
</organism>
<accession>A0A8E2DZ37</accession>
<feature type="non-terminal residue" evidence="1">
    <location>
        <position position="1"/>
    </location>
</feature>
<reference evidence="1 2" key="1">
    <citation type="journal article" date="2016" name="Nat. Commun.">
        <title>Ectomycorrhizal ecology is imprinted in the genome of the dominant symbiotic fungus Cenococcum geophilum.</title>
        <authorList>
            <consortium name="DOE Joint Genome Institute"/>
            <person name="Peter M."/>
            <person name="Kohler A."/>
            <person name="Ohm R.A."/>
            <person name="Kuo A."/>
            <person name="Krutzmann J."/>
            <person name="Morin E."/>
            <person name="Arend M."/>
            <person name="Barry K.W."/>
            <person name="Binder M."/>
            <person name="Choi C."/>
            <person name="Clum A."/>
            <person name="Copeland A."/>
            <person name="Grisel N."/>
            <person name="Haridas S."/>
            <person name="Kipfer T."/>
            <person name="LaButti K."/>
            <person name="Lindquist E."/>
            <person name="Lipzen A."/>
            <person name="Maire R."/>
            <person name="Meier B."/>
            <person name="Mihaltcheva S."/>
            <person name="Molinier V."/>
            <person name="Murat C."/>
            <person name="Poggeler S."/>
            <person name="Quandt C.A."/>
            <person name="Sperisen C."/>
            <person name="Tritt A."/>
            <person name="Tisserant E."/>
            <person name="Crous P.W."/>
            <person name="Henrissat B."/>
            <person name="Nehls U."/>
            <person name="Egli S."/>
            <person name="Spatafora J.W."/>
            <person name="Grigoriev I.V."/>
            <person name="Martin F.M."/>
        </authorList>
    </citation>
    <scope>NUCLEOTIDE SEQUENCE [LARGE SCALE GENOMIC DNA]</scope>
    <source>
        <strain evidence="1 2">CBS 459.81</strain>
    </source>
</reference>
<gene>
    <name evidence="1" type="ORF">K432DRAFT_256654</name>
</gene>
<protein>
    <submittedName>
        <fullName evidence="1">Uncharacterized protein</fullName>
    </submittedName>
</protein>
<dbReference type="Proteomes" id="UP000250266">
    <property type="component" value="Unassembled WGS sequence"/>
</dbReference>
<dbReference type="AlphaFoldDB" id="A0A8E2DZ37"/>
<sequence length="300" mass="34488">ELEEKKTEVKDIRGKWKQVARDLNKMQTQSQGFYQITDNYLIDLVTRLRYNIRIFSIQYFSRYIGHVTVDSEVVSDRDSYFSRFVTSTPNSRFYLTSSDRRPSIIQVVLWKAIVHDLFGHFRWAGDASKSIWKLCGYFEPNADPKSSPNPEAIRKFQVWSAMTIGLFQSAVESGADIEVHEGLRKWKGRFFQDIDEAIRPFQGVRNGGYEQELTRIIDQALDLDKEISRQLSKIDWVFGDDNGGMVFDSKLMELEKGQKPAGSKQQVSLVISPGVKKRGKSTGEGFNEQSVLLRMEVSCE</sequence>
<evidence type="ECO:0000313" key="2">
    <source>
        <dbReference type="Proteomes" id="UP000250266"/>
    </source>
</evidence>
<dbReference type="OrthoDB" id="5213630at2759"/>
<feature type="non-terminal residue" evidence="1">
    <location>
        <position position="300"/>
    </location>
</feature>
<evidence type="ECO:0000313" key="1">
    <source>
        <dbReference type="EMBL" id="OCK74361.1"/>
    </source>
</evidence>
<name>A0A8E2DZ37_9PEZI</name>
<proteinExistence type="predicted"/>